<dbReference type="Proteomes" id="UP001153709">
    <property type="component" value="Chromosome 8"/>
</dbReference>
<dbReference type="PANTHER" id="PTHR46114:SF1">
    <property type="entry name" value="ZAD DOMAIN-CONTAINING PROTEIN"/>
    <property type="match status" value="1"/>
</dbReference>
<protein>
    <submittedName>
        <fullName evidence="1">Uncharacterized protein</fullName>
    </submittedName>
</protein>
<name>A0A9N9T9P0_DIABA</name>
<sequence length="84" mass="9786">MIQDKSEALSSFVEVIDGFLGNNESPNYKEIVANMVENYKKLGCNLSVKLYFLDFFGLFSENLRAVSENQEERFHQDIKAMERR</sequence>
<keyword evidence="2" id="KW-1185">Reference proteome</keyword>
<accession>A0A9N9T9P0</accession>
<dbReference type="AlphaFoldDB" id="A0A9N9T9P0"/>
<reference evidence="1" key="1">
    <citation type="submission" date="2022-01" db="EMBL/GenBank/DDBJ databases">
        <authorList>
            <person name="King R."/>
        </authorList>
    </citation>
    <scope>NUCLEOTIDE SEQUENCE</scope>
</reference>
<dbReference type="EMBL" id="OU898283">
    <property type="protein sequence ID" value="CAG9839746.1"/>
    <property type="molecule type" value="Genomic_DNA"/>
</dbReference>
<organism evidence="1 2">
    <name type="scientific">Diabrotica balteata</name>
    <name type="common">Banded cucumber beetle</name>
    <dbReference type="NCBI Taxonomy" id="107213"/>
    <lineage>
        <taxon>Eukaryota</taxon>
        <taxon>Metazoa</taxon>
        <taxon>Ecdysozoa</taxon>
        <taxon>Arthropoda</taxon>
        <taxon>Hexapoda</taxon>
        <taxon>Insecta</taxon>
        <taxon>Pterygota</taxon>
        <taxon>Neoptera</taxon>
        <taxon>Endopterygota</taxon>
        <taxon>Coleoptera</taxon>
        <taxon>Polyphaga</taxon>
        <taxon>Cucujiformia</taxon>
        <taxon>Chrysomeloidea</taxon>
        <taxon>Chrysomelidae</taxon>
        <taxon>Galerucinae</taxon>
        <taxon>Diabroticina</taxon>
        <taxon>Diabroticites</taxon>
        <taxon>Diabrotica</taxon>
    </lineage>
</organism>
<dbReference type="OrthoDB" id="6744094at2759"/>
<gene>
    <name evidence="1" type="ORF">DIABBA_LOCUS12481</name>
</gene>
<evidence type="ECO:0000313" key="1">
    <source>
        <dbReference type="EMBL" id="CAG9839746.1"/>
    </source>
</evidence>
<dbReference type="PANTHER" id="PTHR46114">
    <property type="entry name" value="APPLE DOMAIN-CONTAINING PROTEIN"/>
    <property type="match status" value="1"/>
</dbReference>
<proteinExistence type="predicted"/>
<evidence type="ECO:0000313" key="2">
    <source>
        <dbReference type="Proteomes" id="UP001153709"/>
    </source>
</evidence>